<keyword evidence="4" id="KW-1185">Reference proteome</keyword>
<accession>A0A3G8F6R2</accession>
<dbReference type="SMART" id="SM00530">
    <property type="entry name" value="HTH_XRE"/>
    <property type="match status" value="1"/>
</dbReference>
<dbReference type="Pfam" id="PF07852">
    <property type="entry name" value="DUF1642"/>
    <property type="match status" value="1"/>
</dbReference>
<dbReference type="EMBL" id="MH937462">
    <property type="protein sequence ID" value="AZF90495.1"/>
    <property type="molecule type" value="Genomic_DNA"/>
</dbReference>
<dbReference type="Gene3D" id="1.10.260.40">
    <property type="entry name" value="lambda repressor-like DNA-binding domains"/>
    <property type="match status" value="1"/>
</dbReference>
<dbReference type="InterPro" id="IPR001387">
    <property type="entry name" value="Cro/C1-type_HTH"/>
</dbReference>
<dbReference type="Pfam" id="PF01381">
    <property type="entry name" value="HTH_3"/>
    <property type="match status" value="1"/>
</dbReference>
<keyword evidence="1 3" id="KW-0238">DNA-binding</keyword>
<dbReference type="InterPro" id="IPR012865">
    <property type="entry name" value="DUF1642"/>
</dbReference>
<dbReference type="CDD" id="cd00093">
    <property type="entry name" value="HTH_XRE"/>
    <property type="match status" value="1"/>
</dbReference>
<dbReference type="InterPro" id="IPR010982">
    <property type="entry name" value="Lambda_DNA-bd_dom_sf"/>
</dbReference>
<feature type="domain" description="HTH cro/C1-type" evidence="2">
    <location>
        <begin position="173"/>
        <end position="227"/>
    </location>
</feature>
<evidence type="ECO:0000313" key="3">
    <source>
        <dbReference type="EMBL" id="AZF90495.1"/>
    </source>
</evidence>
<sequence length="251" mass="29914">MMITREEAIQKLAKAGRLSVAHAEDLYDSIINKPAVPQYVADWYEDIKEDFENKLFGYIRNFHIYKSRGESKDFNFWFDNTKNAIQTLVNMYQFGYEVKKEKRYTVRIRNLNVKNRFLVYDNFEGTWKFKPRYISNESYRVYHTRKELEADCFGWVFDCEGIVIEEVEWMNRLKELRELRKMTRVELAEKIGVTELTILNWEHGTHEIKGSNAKKLADHFSVSIPYLLGYDTDNTLSDLVANINEWADERN</sequence>
<proteinExistence type="predicted"/>
<reference evidence="3 4" key="1">
    <citation type="submission" date="2018-09" db="EMBL/GenBank/DDBJ databases">
        <title>A comparative genomics approach for identifying host-range determinants of bacteriophages infecting Streptococcus thermophilus.</title>
        <authorList>
            <person name="Szymczak P."/>
            <person name="Rau M.H."/>
            <person name="Monteiro J.M."/>
            <person name="de Pinho M.G."/>
            <person name="Filipe S.R."/>
            <person name="Vogensen F.K."/>
            <person name="Zeidan A."/>
            <person name="Janzen T."/>
        </authorList>
    </citation>
    <scope>NUCLEOTIDE SEQUENCE [LARGE SCALE GENOMIC DNA]</scope>
</reference>
<gene>
    <name evidence="3" type="ORF">CHPC663_0047</name>
</gene>
<dbReference type="PANTHER" id="PTHR46558:SF11">
    <property type="entry name" value="HTH-TYPE TRANSCRIPTIONAL REGULATOR XRE"/>
    <property type="match status" value="1"/>
</dbReference>
<evidence type="ECO:0000256" key="1">
    <source>
        <dbReference type="ARBA" id="ARBA00023125"/>
    </source>
</evidence>
<organism evidence="3 4">
    <name type="scientific">Streptococcus phage CHPC663</name>
    <dbReference type="NCBI Taxonomy" id="2365039"/>
    <lineage>
        <taxon>Viruses</taxon>
        <taxon>Duplodnaviria</taxon>
        <taxon>Heunggongvirae</taxon>
        <taxon>Uroviricota</taxon>
        <taxon>Caudoviricetes</taxon>
        <taxon>Aliceevansviridae</taxon>
        <taxon>Moineauvirus</taxon>
        <taxon>Moineauvirus CHPC663</taxon>
    </lineage>
</organism>
<name>A0A3G8F6R2_9CAUD</name>
<evidence type="ECO:0000259" key="2">
    <source>
        <dbReference type="PROSITE" id="PS50943"/>
    </source>
</evidence>
<dbReference type="PROSITE" id="PS50943">
    <property type="entry name" value="HTH_CROC1"/>
    <property type="match status" value="1"/>
</dbReference>
<dbReference type="SUPFAM" id="SSF47413">
    <property type="entry name" value="lambda repressor-like DNA-binding domains"/>
    <property type="match status" value="1"/>
</dbReference>
<dbReference type="PANTHER" id="PTHR46558">
    <property type="entry name" value="TRACRIPTIONAL REGULATORY PROTEIN-RELATED-RELATED"/>
    <property type="match status" value="1"/>
</dbReference>
<evidence type="ECO:0000313" key="4">
    <source>
        <dbReference type="Proteomes" id="UP000277304"/>
    </source>
</evidence>
<dbReference type="GO" id="GO:0003677">
    <property type="term" value="F:DNA binding"/>
    <property type="evidence" value="ECO:0007669"/>
    <property type="project" value="UniProtKB-KW"/>
</dbReference>
<protein>
    <submittedName>
        <fullName evidence="3">DNA-binding protein</fullName>
    </submittedName>
</protein>
<dbReference type="Proteomes" id="UP000277304">
    <property type="component" value="Segment"/>
</dbReference>